<comment type="caution">
    <text evidence="2">The sequence shown here is derived from an EMBL/GenBank/DDBJ whole genome shotgun (WGS) entry which is preliminary data.</text>
</comment>
<dbReference type="EMBL" id="VSSQ01004651">
    <property type="protein sequence ID" value="MPM26108.1"/>
    <property type="molecule type" value="Genomic_DNA"/>
</dbReference>
<name>A0A644YDT5_9ZZZZ</name>
<proteinExistence type="predicted"/>
<feature type="compositionally biased region" description="Basic and acidic residues" evidence="1">
    <location>
        <begin position="301"/>
        <end position="311"/>
    </location>
</feature>
<organism evidence="2">
    <name type="scientific">bioreactor metagenome</name>
    <dbReference type="NCBI Taxonomy" id="1076179"/>
    <lineage>
        <taxon>unclassified sequences</taxon>
        <taxon>metagenomes</taxon>
        <taxon>ecological metagenomes</taxon>
    </lineage>
</organism>
<sequence length="319" mass="35622">MKHEPLLRKSQTRKPWAGYREAFRARFLVATLLGMTIRFRFLKGEQHFGTASLFQKAKKLFHSFAAVLPEFPVVSGKRKEPLHLVEGAFRRRDKKLSLPVRQAGASAAAGAFRAVQPFRVPYGITEGLPAGETTSERRGQAPKIQPLAQETPLHRLRVRPVPDQDGRPVKKGGQFIAGKSGNEMETEKPVPFQKRPELFRRRPKGPEIFLHVHRLKIKPSRSFVKIEVAPRERFHPPAEPDSSPAGAGSGNPDRAYALEEEVEGDVPFGTGIPAEDDPGLADEPLGNGVAHGERSLIPSFRRSDSDLRQSDRIFTQRSR</sequence>
<gene>
    <name evidence="2" type="ORF">SDC9_72609</name>
</gene>
<evidence type="ECO:0000256" key="1">
    <source>
        <dbReference type="SAM" id="MobiDB-lite"/>
    </source>
</evidence>
<reference evidence="2" key="1">
    <citation type="submission" date="2019-08" db="EMBL/GenBank/DDBJ databases">
        <authorList>
            <person name="Kucharzyk K."/>
            <person name="Murdoch R.W."/>
            <person name="Higgins S."/>
            <person name="Loffler F."/>
        </authorList>
    </citation>
    <scope>NUCLEOTIDE SEQUENCE</scope>
</reference>
<feature type="region of interest" description="Disordered" evidence="1">
    <location>
        <begin position="127"/>
        <end position="196"/>
    </location>
</feature>
<protein>
    <submittedName>
        <fullName evidence="2">Uncharacterized protein</fullName>
    </submittedName>
</protein>
<feature type="region of interest" description="Disordered" evidence="1">
    <location>
        <begin position="230"/>
        <end position="319"/>
    </location>
</feature>
<evidence type="ECO:0000313" key="2">
    <source>
        <dbReference type="EMBL" id="MPM26108.1"/>
    </source>
</evidence>
<dbReference type="AlphaFoldDB" id="A0A644YDT5"/>
<accession>A0A644YDT5</accession>